<dbReference type="AlphaFoldDB" id="A0A0R1QG71"/>
<gene>
    <name evidence="1" type="ORF">FD29_GL000813</name>
</gene>
<proteinExistence type="predicted"/>
<dbReference type="PATRIC" id="fig|1423770.3.peg.838"/>
<comment type="caution">
    <text evidence="1">The sequence shown here is derived from an EMBL/GenBank/DDBJ whole genome shotgun (WGS) entry which is preliminary data.</text>
</comment>
<sequence>MRIRTRFNIVPTRVKTWVNRFLTAATFFQTCNESEGGKREVYKKDDVLMVLDVEQFIVVTAYQYNPFDKTSGLSDDMKKLLRPSLKRIIGQQHINLRDKLDGLMLDLQLNYQSFQTHPQSMTDLQKYLATIAEINKQIADSQALIENVHNLIK</sequence>
<evidence type="ECO:0000313" key="2">
    <source>
        <dbReference type="Proteomes" id="UP000050872"/>
    </source>
</evidence>
<name>A0A0R1QG71_9LACO</name>
<evidence type="ECO:0000313" key="1">
    <source>
        <dbReference type="EMBL" id="KRL43502.1"/>
    </source>
</evidence>
<reference evidence="1 2" key="1">
    <citation type="journal article" date="2015" name="Genome Announc.">
        <title>Expanding the biotechnology potential of lactobacilli through comparative genomics of 213 strains and associated genera.</title>
        <authorList>
            <person name="Sun Z."/>
            <person name="Harris H.M."/>
            <person name="McCann A."/>
            <person name="Guo C."/>
            <person name="Argimon S."/>
            <person name="Zhang W."/>
            <person name="Yang X."/>
            <person name="Jeffery I.B."/>
            <person name="Cooney J.C."/>
            <person name="Kagawa T.F."/>
            <person name="Liu W."/>
            <person name="Song Y."/>
            <person name="Salvetti E."/>
            <person name="Wrobel A."/>
            <person name="Rasinkangas P."/>
            <person name="Parkhill J."/>
            <person name="Rea M.C."/>
            <person name="O'Sullivan O."/>
            <person name="Ritari J."/>
            <person name="Douillard F.P."/>
            <person name="Paul Ross R."/>
            <person name="Yang R."/>
            <person name="Briner A.E."/>
            <person name="Felis G.E."/>
            <person name="de Vos W.M."/>
            <person name="Barrangou R."/>
            <person name="Klaenhammer T.R."/>
            <person name="Caufield P.W."/>
            <person name="Cui Y."/>
            <person name="Zhang H."/>
            <person name="O'Toole P.W."/>
        </authorList>
    </citation>
    <scope>NUCLEOTIDE SEQUENCE [LARGE SCALE GENOMIC DNA]</scope>
    <source>
        <strain evidence="1 2">DSM 14500</strain>
    </source>
</reference>
<dbReference type="Proteomes" id="UP000050872">
    <property type="component" value="Unassembled WGS sequence"/>
</dbReference>
<organism evidence="1 2">
    <name type="scientific">Companilactobacillus mindensis DSM 14500</name>
    <dbReference type="NCBI Taxonomy" id="1423770"/>
    <lineage>
        <taxon>Bacteria</taxon>
        <taxon>Bacillati</taxon>
        <taxon>Bacillota</taxon>
        <taxon>Bacilli</taxon>
        <taxon>Lactobacillales</taxon>
        <taxon>Lactobacillaceae</taxon>
        <taxon>Companilactobacillus</taxon>
    </lineage>
</organism>
<dbReference type="EMBL" id="AZEZ01000081">
    <property type="protein sequence ID" value="KRL43502.1"/>
    <property type="molecule type" value="Genomic_DNA"/>
</dbReference>
<keyword evidence="2" id="KW-1185">Reference proteome</keyword>
<protein>
    <submittedName>
        <fullName evidence="1">Uncharacterized protein</fullName>
    </submittedName>
</protein>
<accession>A0A0R1QG71</accession>